<gene>
    <name evidence="1" type="ORF">HPLM_LOCUS7023</name>
</gene>
<proteinExistence type="predicted"/>
<keyword evidence="2" id="KW-1185">Reference proteome</keyword>
<dbReference type="AlphaFoldDB" id="A0A0N4W9P2"/>
<evidence type="ECO:0000313" key="1">
    <source>
        <dbReference type="EMBL" id="VDO30712.1"/>
    </source>
</evidence>
<name>A0A0N4W9P2_HAEPC</name>
<evidence type="ECO:0000313" key="2">
    <source>
        <dbReference type="Proteomes" id="UP000268014"/>
    </source>
</evidence>
<reference evidence="1 2" key="2">
    <citation type="submission" date="2018-11" db="EMBL/GenBank/DDBJ databases">
        <authorList>
            <consortium name="Pathogen Informatics"/>
        </authorList>
    </citation>
    <scope>NUCLEOTIDE SEQUENCE [LARGE SCALE GENOMIC DNA]</scope>
    <source>
        <strain evidence="1 2">MHpl1</strain>
    </source>
</reference>
<organism evidence="3">
    <name type="scientific">Haemonchus placei</name>
    <name type="common">Barber's pole worm</name>
    <dbReference type="NCBI Taxonomy" id="6290"/>
    <lineage>
        <taxon>Eukaryota</taxon>
        <taxon>Metazoa</taxon>
        <taxon>Ecdysozoa</taxon>
        <taxon>Nematoda</taxon>
        <taxon>Chromadorea</taxon>
        <taxon>Rhabditida</taxon>
        <taxon>Rhabditina</taxon>
        <taxon>Rhabditomorpha</taxon>
        <taxon>Strongyloidea</taxon>
        <taxon>Trichostrongylidae</taxon>
        <taxon>Haemonchus</taxon>
    </lineage>
</organism>
<protein>
    <submittedName>
        <fullName evidence="3">Rhodanese domain-containing protein</fullName>
    </submittedName>
</protein>
<dbReference type="Proteomes" id="UP000268014">
    <property type="component" value="Unassembled WGS sequence"/>
</dbReference>
<accession>A0A0N4W9P2</accession>
<evidence type="ECO:0000313" key="3">
    <source>
        <dbReference type="WBParaSite" id="HPLM_0000703101-mRNA-1"/>
    </source>
</evidence>
<dbReference type="WBParaSite" id="HPLM_0000703101-mRNA-1">
    <property type="protein sequence ID" value="HPLM_0000703101-mRNA-1"/>
    <property type="gene ID" value="HPLM_0000703101"/>
</dbReference>
<reference evidence="3" key="1">
    <citation type="submission" date="2017-02" db="UniProtKB">
        <authorList>
            <consortium name="WormBaseParasite"/>
        </authorList>
    </citation>
    <scope>IDENTIFICATION</scope>
</reference>
<sequence>MLENFRPVDDKTTTRWSAVGRPTHISIEAIRCRLEGGGVETPRPKEALAGRKEFRAFFANLKEPRLSGCGRGLINYCNGQGNAVNVVVVLGWKCRHDYCYERWVDGKEHLNKDWLFVHTVDNEHTETIM</sequence>
<dbReference type="EMBL" id="UZAF01016588">
    <property type="protein sequence ID" value="VDO30712.1"/>
    <property type="molecule type" value="Genomic_DNA"/>
</dbReference>